<evidence type="ECO:0000313" key="3">
    <source>
        <dbReference type="Proteomes" id="UP000244855"/>
    </source>
</evidence>
<feature type="region of interest" description="Disordered" evidence="1">
    <location>
        <begin position="327"/>
        <end position="348"/>
    </location>
</feature>
<dbReference type="EMBL" id="KZ805334">
    <property type="protein sequence ID" value="PVI03178.1"/>
    <property type="molecule type" value="Genomic_DNA"/>
</dbReference>
<protein>
    <submittedName>
        <fullName evidence="2">Uncharacterized protein</fullName>
    </submittedName>
</protein>
<feature type="compositionally biased region" description="Polar residues" evidence="1">
    <location>
        <begin position="263"/>
        <end position="276"/>
    </location>
</feature>
<feature type="region of interest" description="Disordered" evidence="1">
    <location>
        <begin position="173"/>
        <end position="199"/>
    </location>
</feature>
<feature type="compositionally biased region" description="Polar residues" evidence="1">
    <location>
        <begin position="241"/>
        <end position="252"/>
    </location>
</feature>
<feature type="region of interest" description="Disordered" evidence="1">
    <location>
        <begin position="240"/>
        <end position="313"/>
    </location>
</feature>
<accession>A0A2V1DXU9</accession>
<sequence length="348" mass="39305">MCTHYSLHYACKHIKSVHRCPRTGVRVSNVPPIVQREPKPGAEGCGKEYFMEGRLDDDCIDCKVSRGVIPGTEGSGMKSWIDWRGDKVTHALAGMNDRAQRMEKMRELGTMDPRLLNASNRRMYHGTEETQEKKKQAQELENVDPFLPTGYKPAVWYSKNPNDMVFIAEKGTGARNDRKSPQAQQVNTNIDSGRLPSYTNTSQAAGVQFEGRVHQATAVENEHSNRMKMIFEQLNAYDRFQSPSYPRPNSFQEKLGENRDNTQDGGESCPNTNTDTPLYPASREGQQRPPKDTPPSSRKRSIQHENPSETTSTFKIKKLKWVDFDAPKYADSPVQAELKGKAGRQRVA</sequence>
<feature type="compositionally biased region" description="Polar residues" evidence="1">
    <location>
        <begin position="181"/>
        <end position="199"/>
    </location>
</feature>
<name>A0A2V1DXU9_9PLEO</name>
<proteinExistence type="predicted"/>
<organism evidence="2 3">
    <name type="scientific">Periconia macrospinosa</name>
    <dbReference type="NCBI Taxonomy" id="97972"/>
    <lineage>
        <taxon>Eukaryota</taxon>
        <taxon>Fungi</taxon>
        <taxon>Dikarya</taxon>
        <taxon>Ascomycota</taxon>
        <taxon>Pezizomycotina</taxon>
        <taxon>Dothideomycetes</taxon>
        <taxon>Pleosporomycetidae</taxon>
        <taxon>Pleosporales</taxon>
        <taxon>Massarineae</taxon>
        <taxon>Periconiaceae</taxon>
        <taxon>Periconia</taxon>
    </lineage>
</organism>
<reference evidence="2 3" key="1">
    <citation type="journal article" date="2018" name="Sci. Rep.">
        <title>Comparative genomics provides insights into the lifestyle and reveals functional heterogeneity of dark septate endophytic fungi.</title>
        <authorList>
            <person name="Knapp D.G."/>
            <person name="Nemeth J.B."/>
            <person name="Barry K."/>
            <person name="Hainaut M."/>
            <person name="Henrissat B."/>
            <person name="Johnson J."/>
            <person name="Kuo A."/>
            <person name="Lim J.H.P."/>
            <person name="Lipzen A."/>
            <person name="Nolan M."/>
            <person name="Ohm R.A."/>
            <person name="Tamas L."/>
            <person name="Grigoriev I.V."/>
            <person name="Spatafora J.W."/>
            <person name="Nagy L.G."/>
            <person name="Kovacs G.M."/>
        </authorList>
    </citation>
    <scope>NUCLEOTIDE SEQUENCE [LARGE SCALE GENOMIC DNA]</scope>
    <source>
        <strain evidence="2 3">DSE2036</strain>
    </source>
</reference>
<keyword evidence="3" id="KW-1185">Reference proteome</keyword>
<evidence type="ECO:0000313" key="2">
    <source>
        <dbReference type="EMBL" id="PVI03178.1"/>
    </source>
</evidence>
<dbReference type="Proteomes" id="UP000244855">
    <property type="component" value="Unassembled WGS sequence"/>
</dbReference>
<dbReference type="AlphaFoldDB" id="A0A2V1DXU9"/>
<evidence type="ECO:0000256" key="1">
    <source>
        <dbReference type="SAM" id="MobiDB-lite"/>
    </source>
</evidence>
<gene>
    <name evidence="2" type="ORF">DM02DRAFT_726667</name>
</gene>
<dbReference type="OrthoDB" id="3771532at2759"/>